<dbReference type="EMBL" id="UGCP01000002">
    <property type="protein sequence ID" value="STI82567.1"/>
    <property type="molecule type" value="Genomic_DNA"/>
</dbReference>
<dbReference type="UniPathway" id="UPA00193"/>
<comment type="similarity">
    <text evidence="6">Belongs to the methylenetetrahydrofolate reductase family.</text>
</comment>
<evidence type="ECO:0000256" key="5">
    <source>
        <dbReference type="ARBA" id="ARBA00023002"/>
    </source>
</evidence>
<keyword evidence="5 6" id="KW-0560">Oxidoreductase</keyword>
<dbReference type="Proteomes" id="UP000254079">
    <property type="component" value="Unassembled WGS sequence"/>
</dbReference>
<dbReference type="InterPro" id="IPR003171">
    <property type="entry name" value="Mehydrof_redctse-like"/>
</dbReference>
<dbReference type="GO" id="GO:0006555">
    <property type="term" value="P:methionine metabolic process"/>
    <property type="evidence" value="ECO:0007669"/>
    <property type="project" value="InterPro"/>
</dbReference>
<comment type="pathway">
    <text evidence="2 6">One-carbon metabolism; tetrahydrofolate interconversion.</text>
</comment>
<organism evidence="7 8">
    <name type="scientific">Escherichia coli</name>
    <dbReference type="NCBI Taxonomy" id="562"/>
    <lineage>
        <taxon>Bacteria</taxon>
        <taxon>Pseudomonadati</taxon>
        <taxon>Pseudomonadota</taxon>
        <taxon>Gammaproteobacteria</taxon>
        <taxon>Enterobacterales</taxon>
        <taxon>Enterobacteriaceae</taxon>
        <taxon>Escherichia</taxon>
    </lineage>
</organism>
<gene>
    <name evidence="7" type="primary">metF_3</name>
    <name evidence="7" type="ORF">NCTC8622_01549</name>
</gene>
<evidence type="ECO:0000256" key="6">
    <source>
        <dbReference type="RuleBase" id="RU003862"/>
    </source>
</evidence>
<dbReference type="Gene3D" id="3.20.20.220">
    <property type="match status" value="1"/>
</dbReference>
<comment type="cofactor">
    <cofactor evidence="1 6">
        <name>FAD</name>
        <dbReference type="ChEBI" id="CHEBI:57692"/>
    </cofactor>
</comment>
<name>A0A376TZC6_ECOLX</name>
<evidence type="ECO:0000256" key="2">
    <source>
        <dbReference type="ARBA" id="ARBA00004777"/>
    </source>
</evidence>
<evidence type="ECO:0000256" key="3">
    <source>
        <dbReference type="ARBA" id="ARBA00022630"/>
    </source>
</evidence>
<dbReference type="GO" id="GO:0035999">
    <property type="term" value="P:tetrahydrofolate interconversion"/>
    <property type="evidence" value="ECO:0007669"/>
    <property type="project" value="UniProtKB-UniPathway"/>
</dbReference>
<evidence type="ECO:0000313" key="7">
    <source>
        <dbReference type="EMBL" id="STI82567.1"/>
    </source>
</evidence>
<dbReference type="GO" id="GO:0004489">
    <property type="term" value="F:methylenetetrahydrofolate reductase [NAD(P)H] activity"/>
    <property type="evidence" value="ECO:0007669"/>
    <property type="project" value="InterPro"/>
</dbReference>
<keyword evidence="4 6" id="KW-0274">FAD</keyword>
<sequence>MPKPANWWSEYCHGYGEDLSREGVKDFHFYTLNRAEMSYAICHTLGVRPGL</sequence>
<dbReference type="SUPFAM" id="SSF51730">
    <property type="entry name" value="FAD-linked oxidoreductase"/>
    <property type="match status" value="1"/>
</dbReference>
<protein>
    <recommendedName>
        <fullName evidence="6">Methylenetetrahydrofolate reductase</fullName>
    </recommendedName>
</protein>
<dbReference type="InterPro" id="IPR029041">
    <property type="entry name" value="FAD-linked_oxidoreductase-like"/>
</dbReference>
<evidence type="ECO:0000256" key="4">
    <source>
        <dbReference type="ARBA" id="ARBA00022827"/>
    </source>
</evidence>
<dbReference type="Pfam" id="PF02219">
    <property type="entry name" value="MTHFR"/>
    <property type="match status" value="1"/>
</dbReference>
<evidence type="ECO:0000313" key="8">
    <source>
        <dbReference type="Proteomes" id="UP000254079"/>
    </source>
</evidence>
<keyword evidence="3 6" id="KW-0285">Flavoprotein</keyword>
<dbReference type="AlphaFoldDB" id="A0A376TZC6"/>
<reference evidence="7 8" key="1">
    <citation type="submission" date="2018-06" db="EMBL/GenBank/DDBJ databases">
        <authorList>
            <consortium name="Pathogen Informatics"/>
            <person name="Doyle S."/>
        </authorList>
    </citation>
    <scope>NUCLEOTIDE SEQUENCE [LARGE SCALE GENOMIC DNA]</scope>
    <source>
        <strain evidence="7 8">NCTC8622</strain>
    </source>
</reference>
<proteinExistence type="inferred from homology"/>
<evidence type="ECO:0000256" key="1">
    <source>
        <dbReference type="ARBA" id="ARBA00001974"/>
    </source>
</evidence>
<accession>A0A376TZC6</accession>